<organism evidence="2 3">
    <name type="scientific">Corynebacterium xerosis</name>
    <dbReference type="NCBI Taxonomy" id="1725"/>
    <lineage>
        <taxon>Bacteria</taxon>
        <taxon>Bacillati</taxon>
        <taxon>Actinomycetota</taxon>
        <taxon>Actinomycetes</taxon>
        <taxon>Mycobacteriales</taxon>
        <taxon>Corynebacteriaceae</taxon>
        <taxon>Corynebacterium</taxon>
    </lineage>
</organism>
<gene>
    <name evidence="2" type="ORF">HF852_01485</name>
</gene>
<protein>
    <submittedName>
        <fullName evidence="2">Uncharacterized protein</fullName>
    </submittedName>
</protein>
<accession>A0A7X9SUI3</accession>
<dbReference type="RefSeq" id="WP_168937120.1">
    <property type="nucleotide sequence ID" value="NZ_JABAGA010000001.1"/>
</dbReference>
<dbReference type="EMBL" id="JABAGA010000001">
    <property type="protein sequence ID" value="NMF08289.1"/>
    <property type="molecule type" value="Genomic_DNA"/>
</dbReference>
<keyword evidence="1" id="KW-0812">Transmembrane</keyword>
<evidence type="ECO:0000313" key="2">
    <source>
        <dbReference type="EMBL" id="NMF08289.1"/>
    </source>
</evidence>
<keyword evidence="1" id="KW-1133">Transmembrane helix</keyword>
<evidence type="ECO:0000313" key="3">
    <source>
        <dbReference type="Proteomes" id="UP000589552"/>
    </source>
</evidence>
<dbReference type="Proteomes" id="UP000589552">
    <property type="component" value="Unassembled WGS sequence"/>
</dbReference>
<reference evidence="2 3" key="1">
    <citation type="submission" date="2020-04" db="EMBL/GenBank/DDBJ databases">
        <authorList>
            <person name="Hitch T.C.A."/>
            <person name="Wylensek D."/>
            <person name="Clavel T."/>
        </authorList>
    </citation>
    <scope>NUCLEOTIDE SEQUENCE [LARGE SCALE GENOMIC DNA]</scope>
    <source>
        <strain evidence="2 3">BL-383-APC-2I</strain>
    </source>
</reference>
<sequence length="64" mass="7212">MREFFGNLRHFLSARLWAWPLLTGFLGIVASTVLHDVNISDDVAWARFLWPGDAAYDPQPKPGA</sequence>
<dbReference type="AlphaFoldDB" id="A0A7X9SUI3"/>
<proteinExistence type="predicted"/>
<keyword evidence="1" id="KW-0472">Membrane</keyword>
<evidence type="ECO:0000256" key="1">
    <source>
        <dbReference type="SAM" id="Phobius"/>
    </source>
</evidence>
<feature type="transmembrane region" description="Helical" evidence="1">
    <location>
        <begin position="12"/>
        <end position="34"/>
    </location>
</feature>
<name>A0A7X9SUI3_9CORY</name>
<comment type="caution">
    <text evidence="2">The sequence shown here is derived from an EMBL/GenBank/DDBJ whole genome shotgun (WGS) entry which is preliminary data.</text>
</comment>